<dbReference type="VEuPathDB" id="FungiDB:MYCTH_2308347"/>
<dbReference type="Proteomes" id="UP000007322">
    <property type="component" value="Chromosome 5"/>
</dbReference>
<feature type="compositionally biased region" description="Low complexity" evidence="1">
    <location>
        <begin position="1140"/>
        <end position="1155"/>
    </location>
</feature>
<dbReference type="InterPro" id="IPR051425">
    <property type="entry name" value="Formin_Homology"/>
</dbReference>
<feature type="region of interest" description="Disordered" evidence="1">
    <location>
        <begin position="1"/>
        <end position="21"/>
    </location>
</feature>
<dbReference type="EMBL" id="CP003006">
    <property type="protein sequence ID" value="AEO59805.1"/>
    <property type="molecule type" value="Genomic_DNA"/>
</dbReference>
<dbReference type="InParanoid" id="G2QJP8"/>
<proteinExistence type="predicted"/>
<dbReference type="KEGG" id="mtm:MYCTH_2308347"/>
<dbReference type="OrthoDB" id="4850289at2759"/>
<dbReference type="RefSeq" id="XP_003665050.1">
    <property type="nucleotide sequence ID" value="XM_003665002.1"/>
</dbReference>
<name>G2QJP8_THET4</name>
<sequence length="1213" mass="133998">MNRSKGRQDQGDSGAQQLPDVFHTPLGGFSSGTNERWLPLYGYQGVVWFRADLLYTFVDAVDRLLCLDNRAGVTYSLYLLDKRKDYTAQSERDEFLSDLEGNGVTIWATGPGDYSNDMVAWEWIVDRLGAVEDESEARQKVLFVAGPGDPIPWTWQPDESHRVLKVSLSWTEIPKMNRPDIAYLRMPENPEDVVHTNEYGPWIASVCRVLAAGRIPGRPGYPAIPDAWFTVGGHGAGDQEIGTYGGQAFLPQLWDIVVAKWRDDPGSLLELKARTGPEDEAKVSDRWHLFVPGLACPYEKQYVLHDEVDDVGLVRRRILDLVRCSASHESYSKLQSLEVYLPGTGFSLVTVEGPELVVSLTGRDDVDSAFQPLVDRMVRWRKWLESKPGVPPVTNGLGLFPQFLSIRPVFERYTIRDEGEIHEPVVWNPDTTTVARFRILAGRILAMLSNRTYSSAAAWIAITQSRSTEQAGGGSDPERSRPRLLISPGTTEEEWQLIRRMIVNPEVFISQLDTRTLPRFGDLNTEQPFGYRDVYETPDPLLYHAIDPDQIPATKRHYDWQSAEEDVSEQLKTLQPWEIQPESLSTLYAFENFPLRPPPGTKLPQIEQTLQHPEEQYLEAQAKAAAATSAQMPQSSLNNPSFRPTTDIQRGQRLREYSYAHPLDVHMHMSVPINAPPVDRLLDLGHNSVPVVSLSVLTPTEVRRLQQDYHKMRNLALSRIERCPYPGCDAAYPANQQSAMEQHLKEKHVAEKCNFCDEPLFAHWPPQQKYKHIAQRHSDILRSILSQEQDAVVQVPDTGRTDRAREGRWNFCSRCGRDHTVLDAPADRQHHDNVCYPGVQDQEQDWAACGVCGDRITLPDASLQGHDEHREAAPGEKPFCEKCAIPLGLFSRAYATRHGNFCKGHGRDNAQFCPWCSIQLADDFDARLKHIDGCARKPFPNAEGPIDAARRAYFLPEPSRISSARGQMGVQDGKRRKTGNAGEAADEVGRRPAKKIKVNVPPPRPRTRQERSAREPSDSPLSSPPSSSHSKRSAEAWLPPPPPPPPPPPATSPPPPPPATTPAATAPVPARSKAAGKRGKAKGQTRGGQGQKKTPAKAPTKRARAASAGSAATTRKTAAASKSPGGGTPAPAMRTRYRTRASAAAAGPASVTADAEGPAPAGGVSAKAARVVSPYADPLVRGASPARETRTLPARDGRRLTATLRSAGPGTRS</sequence>
<feature type="compositionally biased region" description="Low complexity" evidence="1">
    <location>
        <begin position="1105"/>
        <end position="1123"/>
    </location>
</feature>
<organism evidence="2 3">
    <name type="scientific">Thermothelomyces thermophilus (strain ATCC 42464 / BCRC 31852 / DSM 1799)</name>
    <name type="common">Sporotrichum thermophile</name>
    <dbReference type="NCBI Taxonomy" id="573729"/>
    <lineage>
        <taxon>Eukaryota</taxon>
        <taxon>Fungi</taxon>
        <taxon>Dikarya</taxon>
        <taxon>Ascomycota</taxon>
        <taxon>Pezizomycotina</taxon>
        <taxon>Sordariomycetes</taxon>
        <taxon>Sordariomycetidae</taxon>
        <taxon>Sordariales</taxon>
        <taxon>Chaetomiaceae</taxon>
        <taxon>Thermothelomyces</taxon>
    </lineage>
</organism>
<feature type="compositionally biased region" description="Basic and acidic residues" evidence="1">
    <location>
        <begin position="1187"/>
        <end position="1199"/>
    </location>
</feature>
<dbReference type="GeneID" id="11507078"/>
<feature type="compositionally biased region" description="Basic and acidic residues" evidence="1">
    <location>
        <begin position="1"/>
        <end position="10"/>
    </location>
</feature>
<feature type="compositionally biased region" description="Low complexity" evidence="1">
    <location>
        <begin position="1061"/>
        <end position="1070"/>
    </location>
</feature>
<dbReference type="PANTHER" id="PTHR45725">
    <property type="entry name" value="FORMIN HOMOLOGY 2 FAMILY MEMBER"/>
    <property type="match status" value="1"/>
</dbReference>
<evidence type="ECO:0000313" key="3">
    <source>
        <dbReference type="Proteomes" id="UP000007322"/>
    </source>
</evidence>
<dbReference type="eggNOG" id="ENOG502S79B">
    <property type="taxonomic scope" value="Eukaryota"/>
</dbReference>
<feature type="compositionally biased region" description="Pro residues" evidence="1">
    <location>
        <begin position="1038"/>
        <end position="1060"/>
    </location>
</feature>
<gene>
    <name evidence="2" type="ORF">MYCTH_2308347</name>
</gene>
<dbReference type="PANTHER" id="PTHR45725:SF10">
    <property type="entry name" value="FH2 DOMAIN-CONTAINING PROTEIN"/>
    <property type="match status" value="1"/>
</dbReference>
<feature type="compositionally biased region" description="Basic and acidic residues" evidence="1">
    <location>
        <begin position="1007"/>
        <end position="1017"/>
    </location>
</feature>
<feature type="region of interest" description="Disordered" evidence="1">
    <location>
        <begin position="957"/>
        <end position="1213"/>
    </location>
</feature>
<dbReference type="HOGENOM" id="CLU_269497_0_0_1"/>
<keyword evidence="3" id="KW-1185">Reference proteome</keyword>
<dbReference type="AlphaFoldDB" id="G2QJP8"/>
<feature type="compositionally biased region" description="Low complexity" evidence="1">
    <location>
        <begin position="1018"/>
        <end position="1028"/>
    </location>
</feature>
<reference evidence="2 3" key="1">
    <citation type="journal article" date="2011" name="Nat. Biotechnol.">
        <title>Comparative genomic analysis of the thermophilic biomass-degrading fungi Myceliophthora thermophila and Thielavia terrestris.</title>
        <authorList>
            <person name="Berka R.M."/>
            <person name="Grigoriev I.V."/>
            <person name="Otillar R."/>
            <person name="Salamov A."/>
            <person name="Grimwood J."/>
            <person name="Reid I."/>
            <person name="Ishmael N."/>
            <person name="John T."/>
            <person name="Darmond C."/>
            <person name="Moisan M.-C."/>
            <person name="Henrissat B."/>
            <person name="Coutinho P.M."/>
            <person name="Lombard V."/>
            <person name="Natvig D.O."/>
            <person name="Lindquist E."/>
            <person name="Schmutz J."/>
            <person name="Lucas S."/>
            <person name="Harris P."/>
            <person name="Powlowski J."/>
            <person name="Bellemare A."/>
            <person name="Taylor D."/>
            <person name="Butler G."/>
            <person name="de Vries R.P."/>
            <person name="Allijn I.E."/>
            <person name="van den Brink J."/>
            <person name="Ushinsky S."/>
            <person name="Storms R."/>
            <person name="Powell A.J."/>
            <person name="Paulsen I.T."/>
            <person name="Elbourne L.D.H."/>
            <person name="Baker S.E."/>
            <person name="Magnuson J."/>
            <person name="LaBoissiere S."/>
            <person name="Clutterbuck A.J."/>
            <person name="Martinez D."/>
            <person name="Wogulis M."/>
            <person name="de Leon A.L."/>
            <person name="Rey M.W."/>
            <person name="Tsang A."/>
        </authorList>
    </citation>
    <scope>NUCLEOTIDE SEQUENCE [LARGE SCALE GENOMIC DNA]</scope>
    <source>
        <strain evidence="3">ATCC 42464 / BCRC 31852 / DSM 1799</strain>
    </source>
</reference>
<protein>
    <submittedName>
        <fullName evidence="2">Uncharacterized protein</fullName>
    </submittedName>
</protein>
<evidence type="ECO:0000313" key="2">
    <source>
        <dbReference type="EMBL" id="AEO59805.1"/>
    </source>
</evidence>
<evidence type="ECO:0000256" key="1">
    <source>
        <dbReference type="SAM" id="MobiDB-lite"/>
    </source>
</evidence>
<feature type="compositionally biased region" description="Basic residues" evidence="1">
    <location>
        <begin position="1074"/>
        <end position="1083"/>
    </location>
</feature>
<accession>G2QJP8</accession>